<sequence>MPLKNSSNNVFYDEYHCFNNNMYEKHEYRKRKDSDLKLNESKKKSSTFHSNEKRKHRRASSFHTNKKPEFDDARLFCDDCNKFYENICPHHKQSYIPDRKISKSSLKYSNRKSDLTCPDGFIIKPSTIHKAGNGIFTTKQLEKNTFFGPYIGIRHSNFKSAQESGYAWSIADKNGKMIYIIDGNDPNTSNWMRYINCPNTIEQQNIQPVQYDRNMFYKTMRRIYPGEELFVYYGDDYARFLDYFRSRKLPGNVIVEIFINDLIALIKQNKKLKSDNLLCNQAFRTARRCAKKKQISHTSVTDLRYHEKFQAEYIFRSDQLLDAKTMYNLLEKHIKIENELINICQLGIGGATTSDLSMNYYVLRIYPVQILC</sequence>
<dbReference type="GO" id="GO:0005634">
    <property type="term" value="C:nucleus"/>
    <property type="evidence" value="ECO:0007669"/>
    <property type="project" value="TreeGrafter"/>
</dbReference>
<evidence type="ECO:0000259" key="4">
    <source>
        <dbReference type="PROSITE" id="PS50280"/>
    </source>
</evidence>
<dbReference type="EMBL" id="CAJNON010000101">
    <property type="protein sequence ID" value="CAF0966814.1"/>
    <property type="molecule type" value="Genomic_DNA"/>
</dbReference>
<dbReference type="InterPro" id="IPR046341">
    <property type="entry name" value="SET_dom_sf"/>
</dbReference>
<dbReference type="Proteomes" id="UP000663881">
    <property type="component" value="Unassembled WGS sequence"/>
</dbReference>
<organism evidence="5 7">
    <name type="scientific">Adineta steineri</name>
    <dbReference type="NCBI Taxonomy" id="433720"/>
    <lineage>
        <taxon>Eukaryota</taxon>
        <taxon>Metazoa</taxon>
        <taxon>Spiralia</taxon>
        <taxon>Gnathifera</taxon>
        <taxon>Rotifera</taxon>
        <taxon>Eurotatoria</taxon>
        <taxon>Bdelloidea</taxon>
        <taxon>Adinetida</taxon>
        <taxon>Adinetidae</taxon>
        <taxon>Adineta</taxon>
    </lineage>
</organism>
<evidence type="ECO:0000313" key="5">
    <source>
        <dbReference type="EMBL" id="CAF0966814.1"/>
    </source>
</evidence>
<dbReference type="EMBL" id="CAJOAY010000406">
    <property type="protein sequence ID" value="CAF3656944.1"/>
    <property type="molecule type" value="Genomic_DNA"/>
</dbReference>
<dbReference type="SUPFAM" id="SSF82199">
    <property type="entry name" value="SET domain"/>
    <property type="match status" value="1"/>
</dbReference>
<proteinExistence type="predicted"/>
<keyword evidence="2" id="KW-0804">Transcription</keyword>
<dbReference type="GO" id="GO:0010468">
    <property type="term" value="P:regulation of gene expression"/>
    <property type="evidence" value="ECO:0007669"/>
    <property type="project" value="TreeGrafter"/>
</dbReference>
<dbReference type="AlphaFoldDB" id="A0A814EB83"/>
<keyword evidence="1" id="KW-0805">Transcription regulation</keyword>
<name>A0A814EB83_9BILA</name>
<dbReference type="Pfam" id="PF21549">
    <property type="entry name" value="PRDM2_PR"/>
    <property type="match status" value="1"/>
</dbReference>
<dbReference type="PANTHER" id="PTHR16515:SF56">
    <property type="entry name" value="GDNF-INDUCIBLE ZINC FINGER PROTEIN 1"/>
    <property type="match status" value="1"/>
</dbReference>
<evidence type="ECO:0000256" key="2">
    <source>
        <dbReference type="ARBA" id="ARBA00023163"/>
    </source>
</evidence>
<dbReference type="Proteomes" id="UP000663891">
    <property type="component" value="Unassembled WGS sequence"/>
</dbReference>
<evidence type="ECO:0000313" key="7">
    <source>
        <dbReference type="Proteomes" id="UP000663891"/>
    </source>
</evidence>
<evidence type="ECO:0000256" key="1">
    <source>
        <dbReference type="ARBA" id="ARBA00023015"/>
    </source>
</evidence>
<dbReference type="PROSITE" id="PS50280">
    <property type="entry name" value="SET"/>
    <property type="match status" value="1"/>
</dbReference>
<accession>A0A814EB83</accession>
<dbReference type="Gene3D" id="2.170.270.10">
    <property type="entry name" value="SET domain"/>
    <property type="match status" value="1"/>
</dbReference>
<dbReference type="PANTHER" id="PTHR16515">
    <property type="entry name" value="PR DOMAIN ZINC FINGER PROTEIN"/>
    <property type="match status" value="1"/>
</dbReference>
<evidence type="ECO:0000256" key="3">
    <source>
        <dbReference type="SAM" id="MobiDB-lite"/>
    </source>
</evidence>
<reference evidence="5" key="1">
    <citation type="submission" date="2021-02" db="EMBL/GenBank/DDBJ databases">
        <authorList>
            <person name="Nowell W R."/>
        </authorList>
    </citation>
    <scope>NUCLEOTIDE SEQUENCE</scope>
</reference>
<dbReference type="InterPro" id="IPR050331">
    <property type="entry name" value="Zinc_finger"/>
</dbReference>
<feature type="region of interest" description="Disordered" evidence="3">
    <location>
        <begin position="29"/>
        <end position="64"/>
    </location>
</feature>
<feature type="domain" description="SET" evidence="4">
    <location>
        <begin position="119"/>
        <end position="234"/>
    </location>
</feature>
<feature type="compositionally biased region" description="Basic and acidic residues" evidence="3">
    <location>
        <begin position="29"/>
        <end position="43"/>
    </location>
</feature>
<comment type="caution">
    <text evidence="5">The sequence shown here is derived from an EMBL/GenBank/DDBJ whole genome shotgun (WGS) entry which is preliminary data.</text>
</comment>
<protein>
    <recommendedName>
        <fullName evidence="4">SET domain-containing protein</fullName>
    </recommendedName>
</protein>
<dbReference type="InterPro" id="IPR001214">
    <property type="entry name" value="SET_dom"/>
</dbReference>
<dbReference type="OrthoDB" id="9439254at2759"/>
<gene>
    <name evidence="6" type="ORF">OKA104_LOCUS9531</name>
    <name evidence="5" type="ORF">VCS650_LOCUS12914</name>
</gene>
<evidence type="ECO:0000313" key="6">
    <source>
        <dbReference type="EMBL" id="CAF3656944.1"/>
    </source>
</evidence>
<dbReference type="SMART" id="SM00317">
    <property type="entry name" value="SET"/>
    <property type="match status" value="1"/>
</dbReference>